<dbReference type="InterPro" id="IPR036390">
    <property type="entry name" value="WH_DNA-bd_sf"/>
</dbReference>
<feature type="region of interest" description="Disordered" evidence="2">
    <location>
        <begin position="314"/>
        <end position="349"/>
    </location>
</feature>
<feature type="domain" description="RFX-type winged-helix" evidence="3">
    <location>
        <begin position="70"/>
        <end position="145"/>
    </location>
</feature>
<feature type="compositionally biased region" description="Low complexity" evidence="2">
    <location>
        <begin position="943"/>
        <end position="975"/>
    </location>
</feature>
<dbReference type="Gene3D" id="1.10.10.10">
    <property type="entry name" value="Winged helix-like DNA-binding domain superfamily/Winged helix DNA-binding domain"/>
    <property type="match status" value="1"/>
</dbReference>
<feature type="compositionally biased region" description="Low complexity" evidence="2">
    <location>
        <begin position="864"/>
        <end position="880"/>
    </location>
</feature>
<evidence type="ECO:0000313" key="4">
    <source>
        <dbReference type="EMBL" id="ELR20822.1"/>
    </source>
</evidence>
<dbReference type="SUPFAM" id="SSF46785">
    <property type="entry name" value="Winged helix' DNA-binding domain"/>
    <property type="match status" value="1"/>
</dbReference>
<organism evidence="4 5">
    <name type="scientific">Acanthamoeba castellanii (strain ATCC 30010 / Neff)</name>
    <dbReference type="NCBI Taxonomy" id="1257118"/>
    <lineage>
        <taxon>Eukaryota</taxon>
        <taxon>Amoebozoa</taxon>
        <taxon>Discosea</taxon>
        <taxon>Longamoebia</taxon>
        <taxon>Centramoebida</taxon>
        <taxon>Acanthamoebidae</taxon>
        <taxon>Acanthamoeba</taxon>
    </lineage>
</organism>
<feature type="region of interest" description="Disordered" evidence="2">
    <location>
        <begin position="862"/>
        <end position="931"/>
    </location>
</feature>
<dbReference type="GeneID" id="14921692"/>
<feature type="region of interest" description="Disordered" evidence="2">
    <location>
        <begin position="765"/>
        <end position="831"/>
    </location>
</feature>
<feature type="region of interest" description="Disordered" evidence="2">
    <location>
        <begin position="1"/>
        <end position="61"/>
    </location>
</feature>
<keyword evidence="1 4" id="KW-0238">DNA-binding</keyword>
<evidence type="ECO:0000256" key="2">
    <source>
        <dbReference type="SAM" id="MobiDB-lite"/>
    </source>
</evidence>
<keyword evidence="5" id="KW-1185">Reference proteome</keyword>
<feature type="region of interest" description="Disordered" evidence="2">
    <location>
        <begin position="943"/>
        <end position="1025"/>
    </location>
</feature>
<feature type="region of interest" description="Disordered" evidence="2">
    <location>
        <begin position="164"/>
        <end position="240"/>
    </location>
</feature>
<dbReference type="PROSITE" id="PS51526">
    <property type="entry name" value="RFX_DBD"/>
    <property type="match status" value="1"/>
</dbReference>
<dbReference type="GO" id="GO:0000981">
    <property type="term" value="F:DNA-binding transcription factor activity, RNA polymerase II-specific"/>
    <property type="evidence" value="ECO:0007669"/>
    <property type="project" value="TreeGrafter"/>
</dbReference>
<evidence type="ECO:0000313" key="5">
    <source>
        <dbReference type="Proteomes" id="UP000011083"/>
    </source>
</evidence>
<dbReference type="FunFam" id="1.10.10.10:FF:000422">
    <property type="entry name" value="DNA-binding protein RFX7"/>
    <property type="match status" value="1"/>
</dbReference>
<feature type="compositionally biased region" description="Polar residues" evidence="2">
    <location>
        <begin position="913"/>
        <end position="928"/>
    </location>
</feature>
<dbReference type="EMBL" id="KB007908">
    <property type="protein sequence ID" value="ELR20822.1"/>
    <property type="molecule type" value="Genomic_DNA"/>
</dbReference>
<dbReference type="InterPro" id="IPR003150">
    <property type="entry name" value="DNA-bd_RFX"/>
</dbReference>
<feature type="compositionally biased region" description="Acidic residues" evidence="2">
    <location>
        <begin position="201"/>
        <end position="220"/>
    </location>
</feature>
<reference evidence="4 5" key="1">
    <citation type="journal article" date="2013" name="Genome Biol.">
        <title>Genome of Acanthamoeba castellanii highlights extensive lateral gene transfer and early evolution of tyrosine kinase signaling.</title>
        <authorList>
            <person name="Clarke M."/>
            <person name="Lohan A.J."/>
            <person name="Liu B."/>
            <person name="Lagkouvardos I."/>
            <person name="Roy S."/>
            <person name="Zafar N."/>
            <person name="Bertelli C."/>
            <person name="Schilde C."/>
            <person name="Kianianmomeni A."/>
            <person name="Burglin T.R."/>
            <person name="Frech C."/>
            <person name="Turcotte B."/>
            <person name="Kopec K.O."/>
            <person name="Synnott J.M."/>
            <person name="Choo C."/>
            <person name="Paponov I."/>
            <person name="Finkler A."/>
            <person name="Soon Heng Tan C."/>
            <person name="Hutchins A.P."/>
            <person name="Weinmeier T."/>
            <person name="Rattei T."/>
            <person name="Chu J.S."/>
            <person name="Gimenez G."/>
            <person name="Irimia M."/>
            <person name="Rigden D.J."/>
            <person name="Fitzpatrick D.A."/>
            <person name="Lorenzo-Morales J."/>
            <person name="Bateman A."/>
            <person name="Chiu C.H."/>
            <person name="Tang P."/>
            <person name="Hegemann P."/>
            <person name="Fromm H."/>
            <person name="Raoult D."/>
            <person name="Greub G."/>
            <person name="Miranda-Saavedra D."/>
            <person name="Chen N."/>
            <person name="Nash P."/>
            <person name="Ginger M.L."/>
            <person name="Horn M."/>
            <person name="Schaap P."/>
            <person name="Caler L."/>
            <person name="Loftus B."/>
        </authorList>
    </citation>
    <scope>NUCLEOTIDE SEQUENCE [LARGE SCALE GENOMIC DNA]</scope>
    <source>
        <strain evidence="4 5">Neff</strain>
    </source>
</reference>
<sequence length="1025" mass="112413">METVDHNRALATGRGAGDAKEEGEDESSEGEEEEGEGAADLHTQAPDQPTKRKRKKSKKKLERERTLPIIVQWLQDTYEEKEGKTVGRYQVYDDYIEFCARAGHLPTNNAALGKIFKRVFPNVGWRRLGKRGESKMHYANIRKRKGKVEQAALQASSFLSSSSSSSLLTLTSGSGGIKAEPDEREHGYESKARAVARIKEDNDEFGDDEDDDSDGDDNEYSDTGSSSNNNGGGDREKGRGSIMELERELELGGVEGGDAFIELLGESAVAARHDRFAGFGGGDGSVFGGAVPMAQHRTKFPGRERERRWRRRDHLTTSREEMEEPRGLFFSSGVPSPSSSPSSSSFQGSAMMAAPPGNLSIWNADAHLDLMMAVRYYRDRFRKISWSLIPINPMSLKMRLLNYLFCTEEGQLERSSLSLSACVMISIASFGAGHFDVAEEFFHKAREHLSYVFDSSDYDVASALVPLAWLTTFFSPTPEEGRNRQIYFCTIGTKICEQVGALNDETHWALLSTLHVKSMESASDAITKTRAYPPYQKQWKNTRLQRGRISGTYDQTGDIFGSVFALSVPLIRGFSLPPEEERRIKHGLMVQLGRLREAEQGLVHAQDQQVRDMMAAYYFAMRTFINVLLENSRQIETARELVRTLMLADRPIMAVVLHELSSNKFLLIRTAVQVLVRYKEYKAIKLLMEAIYPFTSRFPWMHAIYVLTQQAVQESFHGLRIASCSPPLPLPAQAQSLSSSAASYPPLSALVSASAVPPPPAFYLPSDSSPLHSAPHHQHPHSHPHQPQPPHYQPRPHPPQPQPHLHAYGHHTPEPMQRASPSPQLPDRRPSSASYSYIFYADPSSSLSSSAAASATDPAYFPLSSSSSASTSPTVAPTAPFQSATGSASYPTISPELSPFPSSSSRATATFRPITSDQPGTTHPSGSPSLARALDDMSLLESLLSSSPSSSSPSGSSLSFSATSSTSTSMLAAASYEPPPLLAQPWEQEMHLYHPQGPPPHAHTGGGGQPAVPQLDPAVPRHGSA</sequence>
<feature type="compositionally biased region" description="Basic and acidic residues" evidence="2">
    <location>
        <begin position="179"/>
        <end position="200"/>
    </location>
</feature>
<feature type="compositionally biased region" description="Basic and acidic residues" evidence="2">
    <location>
        <begin position="314"/>
        <end position="326"/>
    </location>
</feature>
<dbReference type="Proteomes" id="UP000011083">
    <property type="component" value="Unassembled WGS sequence"/>
</dbReference>
<dbReference type="OrthoDB" id="4084610at2759"/>
<dbReference type="VEuPathDB" id="AmoebaDB:ACA1_277400"/>
<feature type="compositionally biased region" description="Low complexity" evidence="2">
    <location>
        <begin position="327"/>
        <end position="349"/>
    </location>
</feature>
<dbReference type="RefSeq" id="XP_004344565.1">
    <property type="nucleotide sequence ID" value="XM_004344515.1"/>
</dbReference>
<dbReference type="PANTHER" id="PTHR12619">
    <property type="entry name" value="RFX TRANSCRIPTION FACTOR FAMILY"/>
    <property type="match status" value="1"/>
</dbReference>
<dbReference type="KEGG" id="acan:ACA1_277400"/>
<dbReference type="AlphaFoldDB" id="L8H6F5"/>
<name>L8H6F5_ACACF</name>
<feature type="compositionally biased region" description="Pro residues" evidence="2">
    <location>
        <begin position="786"/>
        <end position="802"/>
    </location>
</feature>
<feature type="compositionally biased region" description="Basic residues" evidence="2">
    <location>
        <begin position="51"/>
        <end position="60"/>
    </location>
</feature>
<feature type="compositionally biased region" description="Basic residues" evidence="2">
    <location>
        <begin position="774"/>
        <end position="784"/>
    </location>
</feature>
<dbReference type="InterPro" id="IPR036388">
    <property type="entry name" value="WH-like_DNA-bd_sf"/>
</dbReference>
<dbReference type="Pfam" id="PF02257">
    <property type="entry name" value="RFX_DNA_binding"/>
    <property type="match status" value="1"/>
</dbReference>
<feature type="compositionally biased region" description="Polar residues" evidence="2">
    <location>
        <begin position="881"/>
        <end position="892"/>
    </location>
</feature>
<dbReference type="PANTHER" id="PTHR12619:SF5">
    <property type="entry name" value="TRANSCRIPTION FACTOR RFX4"/>
    <property type="match status" value="1"/>
</dbReference>
<protein>
    <submittedName>
        <fullName evidence="4">RFX DNA-binding domain containing protein</fullName>
    </submittedName>
</protein>
<dbReference type="GO" id="GO:0000978">
    <property type="term" value="F:RNA polymerase II cis-regulatory region sequence-specific DNA binding"/>
    <property type="evidence" value="ECO:0007669"/>
    <property type="project" value="TreeGrafter"/>
</dbReference>
<feature type="compositionally biased region" description="Low complexity" evidence="2">
    <location>
        <begin position="899"/>
        <end position="912"/>
    </location>
</feature>
<evidence type="ECO:0000259" key="3">
    <source>
        <dbReference type="PROSITE" id="PS51526"/>
    </source>
</evidence>
<dbReference type="InterPro" id="IPR039779">
    <property type="entry name" value="RFX-like"/>
</dbReference>
<feature type="compositionally biased region" description="Acidic residues" evidence="2">
    <location>
        <begin position="21"/>
        <end position="37"/>
    </location>
</feature>
<proteinExistence type="predicted"/>
<accession>L8H6F5</accession>
<gene>
    <name evidence="4" type="ORF">ACA1_277400</name>
</gene>
<evidence type="ECO:0000256" key="1">
    <source>
        <dbReference type="ARBA" id="ARBA00023125"/>
    </source>
</evidence>